<evidence type="ECO:0000256" key="1">
    <source>
        <dbReference type="SAM" id="Phobius"/>
    </source>
</evidence>
<dbReference type="Proteomes" id="UP000075583">
    <property type="component" value="Unassembled WGS sequence"/>
</dbReference>
<reference evidence="2" key="1">
    <citation type="submission" date="2016-01" db="EMBL/GenBank/DDBJ databases">
        <title>Genome sequencing of Roseivirga ehrenbergii KMM 6017.</title>
        <authorList>
            <person name="Selvaratnam C."/>
            <person name="Thevarajoo S."/>
            <person name="Goh K.M."/>
            <person name="Ee R."/>
            <person name="Chan K.-G."/>
            <person name="Chong C.S."/>
        </authorList>
    </citation>
    <scope>NUCLEOTIDE SEQUENCE [LARGE SCALE GENOMIC DNA]</scope>
    <source>
        <strain evidence="2">KMM 6017</strain>
    </source>
</reference>
<gene>
    <name evidence="2" type="ORF">MB14_10870</name>
</gene>
<keyword evidence="1" id="KW-0472">Membrane</keyword>
<evidence type="ECO:0000313" key="3">
    <source>
        <dbReference type="Proteomes" id="UP000075583"/>
    </source>
</evidence>
<proteinExistence type="predicted"/>
<accession>A0A150WXR2</accession>
<evidence type="ECO:0000313" key="2">
    <source>
        <dbReference type="EMBL" id="KYG71275.1"/>
    </source>
</evidence>
<protein>
    <submittedName>
        <fullName evidence="2">Uncharacterized protein</fullName>
    </submittedName>
</protein>
<keyword evidence="1" id="KW-1133">Transmembrane helix</keyword>
<dbReference type="RefSeq" id="WP_062593900.1">
    <property type="nucleotide sequence ID" value="NZ_LQZQ01000051.1"/>
</dbReference>
<organism evidence="2 3">
    <name type="scientific">Roseivirga ehrenbergii (strain DSM 102268 / JCM 13514 / KCTC 12282 / NCIMB 14502 / KMM 6017)</name>
    <dbReference type="NCBI Taxonomy" id="279360"/>
    <lineage>
        <taxon>Bacteria</taxon>
        <taxon>Pseudomonadati</taxon>
        <taxon>Bacteroidota</taxon>
        <taxon>Cytophagia</taxon>
        <taxon>Cytophagales</taxon>
        <taxon>Roseivirgaceae</taxon>
        <taxon>Roseivirga</taxon>
    </lineage>
</organism>
<sequence>MKNAPILNSSDPQLVTTNFDELFSIRKQNAQKKASANRRFMFFIGLAIIITIAIVLWETLRQLP</sequence>
<keyword evidence="1" id="KW-0812">Transmembrane</keyword>
<name>A0A150WXR2_ROSEK</name>
<dbReference type="AlphaFoldDB" id="A0A150WXR2"/>
<feature type="transmembrane region" description="Helical" evidence="1">
    <location>
        <begin position="40"/>
        <end position="57"/>
    </location>
</feature>
<dbReference type="EMBL" id="LQZQ01000051">
    <property type="protein sequence ID" value="KYG71275.1"/>
    <property type="molecule type" value="Genomic_DNA"/>
</dbReference>
<comment type="caution">
    <text evidence="2">The sequence shown here is derived from an EMBL/GenBank/DDBJ whole genome shotgun (WGS) entry which is preliminary data.</text>
</comment>
<keyword evidence="3" id="KW-1185">Reference proteome</keyword>